<dbReference type="GO" id="GO:0016020">
    <property type="term" value="C:membrane"/>
    <property type="evidence" value="ECO:0007669"/>
    <property type="project" value="UniProtKB-SubCell"/>
</dbReference>
<keyword evidence="3 5" id="KW-1133">Transmembrane helix</keyword>
<accession>A0A8J3PJW2</accession>
<keyword evidence="8" id="KW-1185">Reference proteome</keyword>
<sequence length="162" mass="17925">MTRTRKLAAAPEKPATLSVVRRLLRDERVRYLMTGGIAAAVFYSIFLALWLTVGNRVPYVALVLIANSMCALITFRMYRDGVFRADTALIPGFLRFYVLGLTSLVGSATIVPLLVEVARVPIAVAPIVYIAMQPLIFYPINKFWVFRSGKRRTGDDGGTPTA</sequence>
<name>A0A8J3PJW2_9ACTN</name>
<evidence type="ECO:0000256" key="1">
    <source>
        <dbReference type="ARBA" id="ARBA00004141"/>
    </source>
</evidence>
<evidence type="ECO:0000256" key="5">
    <source>
        <dbReference type="SAM" id="Phobius"/>
    </source>
</evidence>
<dbReference type="EMBL" id="BONU01000003">
    <property type="protein sequence ID" value="GIG72227.1"/>
    <property type="molecule type" value="Genomic_DNA"/>
</dbReference>
<evidence type="ECO:0000256" key="4">
    <source>
        <dbReference type="ARBA" id="ARBA00023136"/>
    </source>
</evidence>
<proteinExistence type="predicted"/>
<feature type="transmembrane region" description="Helical" evidence="5">
    <location>
        <begin position="57"/>
        <end position="75"/>
    </location>
</feature>
<dbReference type="GO" id="GO:0000271">
    <property type="term" value="P:polysaccharide biosynthetic process"/>
    <property type="evidence" value="ECO:0007669"/>
    <property type="project" value="InterPro"/>
</dbReference>
<protein>
    <recommendedName>
        <fullName evidence="6">GtrA/DPMS transmembrane domain-containing protein</fullName>
    </recommendedName>
</protein>
<dbReference type="Pfam" id="PF04138">
    <property type="entry name" value="GtrA_DPMS_TM"/>
    <property type="match status" value="1"/>
</dbReference>
<evidence type="ECO:0000256" key="3">
    <source>
        <dbReference type="ARBA" id="ARBA00022989"/>
    </source>
</evidence>
<dbReference type="RefSeq" id="WP_168072572.1">
    <property type="nucleotide sequence ID" value="NZ_BAAAQJ010000008.1"/>
</dbReference>
<keyword evidence="4 5" id="KW-0472">Membrane</keyword>
<comment type="subcellular location">
    <subcellularLocation>
        <location evidence="1">Membrane</location>
        <topology evidence="1">Multi-pass membrane protein</topology>
    </subcellularLocation>
</comment>
<feature type="transmembrane region" description="Helical" evidence="5">
    <location>
        <begin position="121"/>
        <end position="141"/>
    </location>
</feature>
<feature type="transmembrane region" description="Helical" evidence="5">
    <location>
        <begin position="31"/>
        <end position="51"/>
    </location>
</feature>
<gene>
    <name evidence="7" type="ORF">Pfl04_06310</name>
</gene>
<dbReference type="InterPro" id="IPR007267">
    <property type="entry name" value="GtrA_DPMS_TM"/>
</dbReference>
<evidence type="ECO:0000313" key="8">
    <source>
        <dbReference type="Proteomes" id="UP000653674"/>
    </source>
</evidence>
<dbReference type="AlphaFoldDB" id="A0A8J3PJW2"/>
<dbReference type="Proteomes" id="UP000653674">
    <property type="component" value="Unassembled WGS sequence"/>
</dbReference>
<evidence type="ECO:0000259" key="6">
    <source>
        <dbReference type="Pfam" id="PF04138"/>
    </source>
</evidence>
<feature type="transmembrane region" description="Helical" evidence="5">
    <location>
        <begin position="96"/>
        <end position="115"/>
    </location>
</feature>
<organism evidence="7 8">
    <name type="scientific">Planosporangium flavigriseum</name>
    <dbReference type="NCBI Taxonomy" id="373681"/>
    <lineage>
        <taxon>Bacteria</taxon>
        <taxon>Bacillati</taxon>
        <taxon>Actinomycetota</taxon>
        <taxon>Actinomycetes</taxon>
        <taxon>Micromonosporales</taxon>
        <taxon>Micromonosporaceae</taxon>
        <taxon>Planosporangium</taxon>
    </lineage>
</organism>
<keyword evidence="2 5" id="KW-0812">Transmembrane</keyword>
<reference evidence="7" key="1">
    <citation type="submission" date="2021-01" db="EMBL/GenBank/DDBJ databases">
        <title>Whole genome shotgun sequence of Planosporangium flavigriseum NBRC 105377.</title>
        <authorList>
            <person name="Komaki H."/>
            <person name="Tamura T."/>
        </authorList>
    </citation>
    <scope>NUCLEOTIDE SEQUENCE</scope>
    <source>
        <strain evidence="7">NBRC 105377</strain>
    </source>
</reference>
<feature type="domain" description="GtrA/DPMS transmembrane" evidence="6">
    <location>
        <begin position="30"/>
        <end position="146"/>
    </location>
</feature>
<evidence type="ECO:0000313" key="7">
    <source>
        <dbReference type="EMBL" id="GIG72227.1"/>
    </source>
</evidence>
<evidence type="ECO:0000256" key="2">
    <source>
        <dbReference type="ARBA" id="ARBA00022692"/>
    </source>
</evidence>
<comment type="caution">
    <text evidence="7">The sequence shown here is derived from an EMBL/GenBank/DDBJ whole genome shotgun (WGS) entry which is preliminary data.</text>
</comment>